<dbReference type="GO" id="GO:0019877">
    <property type="term" value="P:diaminopimelate biosynthetic process"/>
    <property type="evidence" value="ECO:0007669"/>
    <property type="project" value="UniProtKB-UniRule"/>
</dbReference>
<keyword evidence="2 12" id="KW-0028">Amino-acid biosynthesis</keyword>
<evidence type="ECO:0000313" key="15">
    <source>
        <dbReference type="EMBL" id="MBT4870163.1"/>
    </source>
</evidence>
<evidence type="ECO:0000256" key="5">
    <source>
        <dbReference type="ARBA" id="ARBA00023002"/>
    </source>
</evidence>
<comment type="subunit">
    <text evidence="12">Homotetramer.</text>
</comment>
<feature type="active site" description="Proton donor/acceptor" evidence="12">
    <location>
        <position position="135"/>
    </location>
</feature>
<feature type="active site" description="Proton donor" evidence="12">
    <location>
        <position position="139"/>
    </location>
</feature>
<evidence type="ECO:0000259" key="14">
    <source>
        <dbReference type="Pfam" id="PF05173"/>
    </source>
</evidence>
<dbReference type="GO" id="GO:0016726">
    <property type="term" value="F:oxidoreductase activity, acting on CH or CH2 groups, NAD or NADP as acceptor"/>
    <property type="evidence" value="ECO:0007669"/>
    <property type="project" value="UniProtKB-UniRule"/>
</dbReference>
<comment type="caution">
    <text evidence="12">Lacks conserved residue(s) required for the propagation of feature annotation.</text>
</comment>
<reference evidence="15" key="1">
    <citation type="journal article" date="2021" name="ISME J.">
        <title>Mercury methylation by metabolically versatile and cosmopolitan marine bacteria.</title>
        <authorList>
            <person name="Lin H."/>
            <person name="Ascher D.B."/>
            <person name="Myung Y."/>
            <person name="Lamborg C.H."/>
            <person name="Hallam S.J."/>
            <person name="Gionfriddo C.M."/>
            <person name="Holt K.E."/>
            <person name="Moreau J.W."/>
        </authorList>
    </citation>
    <scope>NUCLEOTIDE SEQUENCE</scope>
    <source>
        <strain evidence="15">SI075_bin30</strain>
    </source>
</reference>
<sequence>MRIAIIGYGKMGNIIQTIAHERLHDVVTIDPMGKADFKEINEESLKDVDVAIDFTTPTVALENARASAMQGKNIVMGTTGWYDDLEEMKEAVKDIGFIWSGNFSIGVNMFFKIVEEASKVVNNVEDYDASVFETHHNMKKDSPSGTAKMIADKVIENIERKDTIVTDKFDRAPEKNELHVASMRCGKIPGTHTVTFDSQADTIELTHRARGREGFALGAVLAAEFINGKKGFFDINDLMKDIIGGK</sequence>
<feature type="domain" description="Dihydrodipicolinate reductase N-terminal" evidence="13">
    <location>
        <begin position="1"/>
        <end position="103"/>
    </location>
</feature>
<evidence type="ECO:0000256" key="8">
    <source>
        <dbReference type="ARBA" id="ARBA00037922"/>
    </source>
</evidence>
<dbReference type="HAMAP" id="MF_00102">
    <property type="entry name" value="DapB"/>
    <property type="match status" value="1"/>
</dbReference>
<evidence type="ECO:0000256" key="12">
    <source>
        <dbReference type="HAMAP-Rule" id="MF_00102"/>
    </source>
</evidence>
<evidence type="ECO:0000256" key="3">
    <source>
        <dbReference type="ARBA" id="ARBA00022857"/>
    </source>
</evidence>
<dbReference type="GO" id="GO:0009089">
    <property type="term" value="P:lysine biosynthetic process via diaminopimelate"/>
    <property type="evidence" value="ECO:0007669"/>
    <property type="project" value="UniProtKB-UniRule"/>
</dbReference>
<comment type="catalytic activity">
    <reaction evidence="10 12">
        <text>(S)-2,3,4,5-tetrahydrodipicolinate + NADP(+) + H2O = (2S,4S)-4-hydroxy-2,3,4,5-tetrahydrodipicolinate + NADPH + H(+)</text>
        <dbReference type="Rhea" id="RHEA:35331"/>
        <dbReference type="ChEBI" id="CHEBI:15377"/>
        <dbReference type="ChEBI" id="CHEBI:15378"/>
        <dbReference type="ChEBI" id="CHEBI:16845"/>
        <dbReference type="ChEBI" id="CHEBI:57783"/>
        <dbReference type="ChEBI" id="CHEBI:58349"/>
        <dbReference type="ChEBI" id="CHEBI:67139"/>
        <dbReference type="EC" id="1.17.1.8"/>
    </reaction>
</comment>
<keyword evidence="5 12" id="KW-0560">Oxidoreductase</keyword>
<dbReference type="Pfam" id="PF05173">
    <property type="entry name" value="DapB_C"/>
    <property type="match status" value="1"/>
</dbReference>
<dbReference type="PANTHER" id="PTHR20836:SF0">
    <property type="entry name" value="4-HYDROXY-TETRAHYDRODIPICOLINATE REDUCTASE 1, CHLOROPLASTIC-RELATED"/>
    <property type="match status" value="1"/>
</dbReference>
<evidence type="ECO:0000259" key="13">
    <source>
        <dbReference type="Pfam" id="PF01113"/>
    </source>
</evidence>
<evidence type="ECO:0000313" key="16">
    <source>
        <dbReference type="Proteomes" id="UP000722459"/>
    </source>
</evidence>
<dbReference type="SUPFAM" id="SSF51735">
    <property type="entry name" value="NAD(P)-binding Rossmann-fold domains"/>
    <property type="match status" value="1"/>
</dbReference>
<proteinExistence type="inferred from homology"/>
<dbReference type="CDD" id="cd02274">
    <property type="entry name" value="DHDPR_N"/>
    <property type="match status" value="1"/>
</dbReference>
<accession>A0A8T5GDR5</accession>
<dbReference type="EMBL" id="JABJNZ010000019">
    <property type="protein sequence ID" value="MBT4870163.1"/>
    <property type="molecule type" value="Genomic_DNA"/>
</dbReference>
<dbReference type="NCBIfam" id="TIGR00036">
    <property type="entry name" value="dapB"/>
    <property type="match status" value="1"/>
</dbReference>
<evidence type="ECO:0000256" key="7">
    <source>
        <dbReference type="ARBA" id="ARBA00023154"/>
    </source>
</evidence>
<evidence type="ECO:0000256" key="4">
    <source>
        <dbReference type="ARBA" id="ARBA00022915"/>
    </source>
</evidence>
<dbReference type="InterPro" id="IPR023940">
    <property type="entry name" value="DHDPR_bac"/>
</dbReference>
<evidence type="ECO:0000256" key="1">
    <source>
        <dbReference type="ARBA" id="ARBA00006642"/>
    </source>
</evidence>
<keyword evidence="6 12" id="KW-0520">NAD</keyword>
<keyword evidence="4 12" id="KW-0220">Diaminopimelate biosynthesis</keyword>
<evidence type="ECO:0000256" key="2">
    <source>
        <dbReference type="ARBA" id="ARBA00022605"/>
    </source>
</evidence>
<evidence type="ECO:0000256" key="9">
    <source>
        <dbReference type="ARBA" id="ARBA00038983"/>
    </source>
</evidence>
<dbReference type="InterPro" id="IPR000846">
    <property type="entry name" value="DapB_N"/>
</dbReference>
<protein>
    <recommendedName>
        <fullName evidence="9 12">4-hydroxy-tetrahydrodipicolinate reductase</fullName>
        <shortName evidence="12">HTPA reductase</shortName>
        <ecNumber evidence="9 12">1.17.1.8</ecNumber>
    </recommendedName>
</protein>
<dbReference type="AlphaFoldDB" id="A0A8T5GDR5"/>
<gene>
    <name evidence="12 15" type="primary">dapB</name>
    <name evidence="15" type="ORF">HON47_01150</name>
</gene>
<evidence type="ECO:0000256" key="11">
    <source>
        <dbReference type="ARBA" id="ARBA00049396"/>
    </source>
</evidence>
<feature type="domain" description="Dihydrodipicolinate reductase C-terminal" evidence="14">
    <location>
        <begin position="106"/>
        <end position="239"/>
    </location>
</feature>
<dbReference type="GO" id="GO:0050661">
    <property type="term" value="F:NADP binding"/>
    <property type="evidence" value="ECO:0007669"/>
    <property type="project" value="UniProtKB-UniRule"/>
</dbReference>
<keyword evidence="3 12" id="KW-0521">NADP</keyword>
<evidence type="ECO:0000256" key="10">
    <source>
        <dbReference type="ARBA" id="ARBA00049080"/>
    </source>
</evidence>
<feature type="binding site" evidence="12">
    <location>
        <begin position="145"/>
        <end position="146"/>
    </location>
    <ligand>
        <name>(S)-2,3,4,5-tetrahydrodipicolinate</name>
        <dbReference type="ChEBI" id="CHEBI:16845"/>
    </ligand>
</feature>
<organism evidence="15 16">
    <name type="scientific">Candidatus Iainarchaeum sp</name>
    <dbReference type="NCBI Taxonomy" id="3101447"/>
    <lineage>
        <taxon>Archaea</taxon>
        <taxon>Candidatus Iainarchaeota</taxon>
        <taxon>Candidatus Iainarchaeia</taxon>
        <taxon>Candidatus Iainarchaeales</taxon>
        <taxon>Candidatus Iainarchaeaceae</taxon>
        <taxon>Candidatus Iainarchaeum</taxon>
    </lineage>
</organism>
<comment type="similarity">
    <text evidence="1 12">Belongs to the DapB family.</text>
</comment>
<dbReference type="SUPFAM" id="SSF55347">
    <property type="entry name" value="Glyceraldehyde-3-phosphate dehydrogenase-like, C-terminal domain"/>
    <property type="match status" value="1"/>
</dbReference>
<comment type="subcellular location">
    <subcellularLocation>
        <location evidence="12">Cytoplasm</location>
    </subcellularLocation>
</comment>
<dbReference type="PIRSF" id="PIRSF000161">
    <property type="entry name" value="DHPR"/>
    <property type="match status" value="1"/>
</dbReference>
<feature type="binding site" evidence="12">
    <location>
        <begin position="77"/>
        <end position="79"/>
    </location>
    <ligand>
        <name>NAD(+)</name>
        <dbReference type="ChEBI" id="CHEBI:57540"/>
    </ligand>
</feature>
<dbReference type="InterPro" id="IPR022663">
    <property type="entry name" value="DapB_C"/>
</dbReference>
<dbReference type="GO" id="GO:0008839">
    <property type="term" value="F:4-hydroxy-tetrahydrodipicolinate reductase"/>
    <property type="evidence" value="ECO:0007669"/>
    <property type="project" value="UniProtKB-UniRule"/>
</dbReference>
<dbReference type="Proteomes" id="UP000722459">
    <property type="component" value="Unassembled WGS sequence"/>
</dbReference>
<evidence type="ECO:0000256" key="6">
    <source>
        <dbReference type="ARBA" id="ARBA00023027"/>
    </source>
</evidence>
<dbReference type="EC" id="1.17.1.8" evidence="9 12"/>
<dbReference type="GO" id="GO:0005829">
    <property type="term" value="C:cytosol"/>
    <property type="evidence" value="ECO:0007669"/>
    <property type="project" value="TreeGrafter"/>
</dbReference>
<comment type="caution">
    <text evidence="12">Was originally thought to be a dihydrodipicolinate reductase (DHDPR), catalyzing the conversion of dihydrodipicolinate to tetrahydrodipicolinate. However, it was shown in E.coli that the substrate of the enzymatic reaction is not dihydrodipicolinate (DHDP) but in fact (2S,4S)-4-hydroxy-2,3,4,5-tetrahydrodipicolinic acid (HTPA), the product released by the DapA-catalyzed reaction.</text>
</comment>
<name>A0A8T5GDR5_9ARCH</name>
<comment type="pathway">
    <text evidence="8 12">Amino-acid biosynthesis; L-lysine biosynthesis via DAP pathway; (S)-tetrahydrodipicolinate from L-aspartate: step 4/4.</text>
</comment>
<feature type="binding site" evidence="12">
    <location>
        <position position="136"/>
    </location>
    <ligand>
        <name>(S)-2,3,4,5-tetrahydrodipicolinate</name>
        <dbReference type="ChEBI" id="CHEBI:16845"/>
    </ligand>
</feature>
<dbReference type="GO" id="GO:0051287">
    <property type="term" value="F:NAD binding"/>
    <property type="evidence" value="ECO:0007669"/>
    <property type="project" value="UniProtKB-UniRule"/>
</dbReference>
<comment type="catalytic activity">
    <reaction evidence="11 12">
        <text>(S)-2,3,4,5-tetrahydrodipicolinate + NAD(+) + H2O = (2S,4S)-4-hydroxy-2,3,4,5-tetrahydrodipicolinate + NADH + H(+)</text>
        <dbReference type="Rhea" id="RHEA:35323"/>
        <dbReference type="ChEBI" id="CHEBI:15377"/>
        <dbReference type="ChEBI" id="CHEBI:15378"/>
        <dbReference type="ChEBI" id="CHEBI:16845"/>
        <dbReference type="ChEBI" id="CHEBI:57540"/>
        <dbReference type="ChEBI" id="CHEBI:57945"/>
        <dbReference type="ChEBI" id="CHEBI:67139"/>
        <dbReference type="EC" id="1.17.1.8"/>
    </reaction>
</comment>
<dbReference type="Gene3D" id="3.40.50.720">
    <property type="entry name" value="NAD(P)-binding Rossmann-like Domain"/>
    <property type="match status" value="1"/>
</dbReference>
<keyword evidence="12" id="KW-0963">Cytoplasm</keyword>
<dbReference type="PANTHER" id="PTHR20836">
    <property type="entry name" value="DIHYDRODIPICOLINATE REDUCTASE"/>
    <property type="match status" value="1"/>
</dbReference>
<feature type="binding site" evidence="12">
    <location>
        <begin position="100"/>
        <end position="103"/>
    </location>
    <ligand>
        <name>NAD(+)</name>
        <dbReference type="ChEBI" id="CHEBI:57540"/>
    </ligand>
</feature>
<dbReference type="Gene3D" id="3.30.360.10">
    <property type="entry name" value="Dihydrodipicolinate Reductase, domain 2"/>
    <property type="match status" value="1"/>
</dbReference>
<keyword evidence="7 12" id="KW-0457">Lysine biosynthesis</keyword>
<dbReference type="Pfam" id="PF01113">
    <property type="entry name" value="DapB_N"/>
    <property type="match status" value="1"/>
</dbReference>
<comment type="function">
    <text evidence="12">Catalyzes the conversion of 4-hydroxy-tetrahydrodipicolinate (HTPA) to tetrahydrodipicolinate.</text>
</comment>
<comment type="caution">
    <text evidence="15">The sequence shown here is derived from an EMBL/GenBank/DDBJ whole genome shotgun (WGS) entry which is preliminary data.</text>
</comment>
<dbReference type="InterPro" id="IPR036291">
    <property type="entry name" value="NAD(P)-bd_dom_sf"/>
</dbReference>